<proteinExistence type="predicted"/>
<name>A0A9P5TS16_GYMJU</name>
<accession>A0A9P5TS16</accession>
<reference evidence="1" key="1">
    <citation type="submission" date="2020-11" db="EMBL/GenBank/DDBJ databases">
        <authorList>
            <consortium name="DOE Joint Genome Institute"/>
            <person name="Ahrendt S."/>
            <person name="Riley R."/>
            <person name="Andreopoulos W."/>
            <person name="LaButti K."/>
            <person name="Pangilinan J."/>
            <person name="Ruiz-duenas F.J."/>
            <person name="Barrasa J.M."/>
            <person name="Sanchez-Garcia M."/>
            <person name="Camarero S."/>
            <person name="Miyauchi S."/>
            <person name="Serrano A."/>
            <person name="Linde D."/>
            <person name="Babiker R."/>
            <person name="Drula E."/>
            <person name="Ayuso-Fernandez I."/>
            <person name="Pacheco R."/>
            <person name="Padilla G."/>
            <person name="Ferreira P."/>
            <person name="Barriuso J."/>
            <person name="Kellner H."/>
            <person name="Castanera R."/>
            <person name="Alfaro M."/>
            <person name="Ramirez L."/>
            <person name="Pisabarro A.G."/>
            <person name="Kuo A."/>
            <person name="Tritt A."/>
            <person name="Lipzen A."/>
            <person name="He G."/>
            <person name="Yan M."/>
            <person name="Ng V."/>
            <person name="Cullen D."/>
            <person name="Martin F."/>
            <person name="Rosso M.-N."/>
            <person name="Henrissat B."/>
            <person name="Hibbett D."/>
            <person name="Martinez A.T."/>
            <person name="Grigoriev I.V."/>
        </authorList>
    </citation>
    <scope>NUCLEOTIDE SEQUENCE</scope>
    <source>
        <strain evidence="1">AH 44721</strain>
    </source>
</reference>
<evidence type="ECO:0000313" key="1">
    <source>
        <dbReference type="EMBL" id="KAF8907880.1"/>
    </source>
</evidence>
<dbReference type="EMBL" id="JADNYJ010000013">
    <property type="protein sequence ID" value="KAF8907880.1"/>
    <property type="molecule type" value="Genomic_DNA"/>
</dbReference>
<dbReference type="AlphaFoldDB" id="A0A9P5TS16"/>
<dbReference type="Proteomes" id="UP000724874">
    <property type="component" value="Unassembled WGS sequence"/>
</dbReference>
<protein>
    <submittedName>
        <fullName evidence="1">Uncharacterized protein</fullName>
    </submittedName>
</protein>
<sequence length="332" mass="38038">MSNFPDPTGGPMIHLNPVSPTELNLSFTHLCGVEIIWDNITQAQINNLHVDECLEFIKCAYCLSHLELLDILEPLEDIFLIPVSPIKHNELISLDSHVSGVDSGPLGIFFNSITLPLLKNLKIYMTELQTEILLPFLKHSACHIIEFHYERIEIEVEEEEEIMALLELMLFLQHLKLKPAPWKGHSIGNILHHLAVTYIQDDINDPNGHFLPNLELFHYLSGRKFSWDLLVDTFGPCSELKNVHYWPLKDVLIEFKPYGDLCKDYICLNLMDHTHIFSFISIRGVGIKVDISYTDPDSCKTFDLYQFMTRPVKHYPNTTGIELTSPSVSEAE</sequence>
<keyword evidence="2" id="KW-1185">Reference proteome</keyword>
<gene>
    <name evidence="1" type="ORF">CPB84DRAFT_1843730</name>
</gene>
<comment type="caution">
    <text evidence="1">The sequence shown here is derived from an EMBL/GenBank/DDBJ whole genome shotgun (WGS) entry which is preliminary data.</text>
</comment>
<organism evidence="1 2">
    <name type="scientific">Gymnopilus junonius</name>
    <name type="common">Spectacular rustgill mushroom</name>
    <name type="synonym">Gymnopilus spectabilis subsp. junonius</name>
    <dbReference type="NCBI Taxonomy" id="109634"/>
    <lineage>
        <taxon>Eukaryota</taxon>
        <taxon>Fungi</taxon>
        <taxon>Dikarya</taxon>
        <taxon>Basidiomycota</taxon>
        <taxon>Agaricomycotina</taxon>
        <taxon>Agaricomycetes</taxon>
        <taxon>Agaricomycetidae</taxon>
        <taxon>Agaricales</taxon>
        <taxon>Agaricineae</taxon>
        <taxon>Hymenogastraceae</taxon>
        <taxon>Gymnopilus</taxon>
    </lineage>
</organism>
<evidence type="ECO:0000313" key="2">
    <source>
        <dbReference type="Proteomes" id="UP000724874"/>
    </source>
</evidence>